<feature type="transmembrane region" description="Helical" evidence="1">
    <location>
        <begin position="126"/>
        <end position="147"/>
    </location>
</feature>
<dbReference type="AlphaFoldDB" id="A0AAU8DJS6"/>
<feature type="transmembrane region" description="Helical" evidence="1">
    <location>
        <begin position="229"/>
        <end position="249"/>
    </location>
</feature>
<evidence type="ECO:0000313" key="2">
    <source>
        <dbReference type="EMBL" id="XCG62045.1"/>
    </source>
</evidence>
<feature type="transmembrane region" description="Helical" evidence="1">
    <location>
        <begin position="51"/>
        <end position="70"/>
    </location>
</feature>
<feature type="transmembrane region" description="Helical" evidence="1">
    <location>
        <begin position="204"/>
        <end position="223"/>
    </location>
</feature>
<dbReference type="RefSeq" id="WP_353647660.1">
    <property type="nucleotide sequence ID" value="NZ_CP159218.1"/>
</dbReference>
<feature type="transmembrane region" description="Helical" evidence="1">
    <location>
        <begin position="154"/>
        <end position="172"/>
    </location>
</feature>
<reference evidence="2" key="1">
    <citation type="submission" date="2024-05" db="EMBL/GenBank/DDBJ databases">
        <authorList>
            <person name="Cai S.Y."/>
            <person name="Jin L.M."/>
            <person name="Li H.R."/>
        </authorList>
    </citation>
    <scope>NUCLEOTIDE SEQUENCE</scope>
    <source>
        <strain evidence="2">A5-74</strain>
    </source>
</reference>
<keyword evidence="1" id="KW-1133">Transmembrane helix</keyword>
<gene>
    <name evidence="2" type="ORF">ABLG96_12210</name>
</gene>
<keyword evidence="1" id="KW-0812">Transmembrane</keyword>
<dbReference type="EMBL" id="CP159218">
    <property type="protein sequence ID" value="XCG62045.1"/>
    <property type="molecule type" value="Genomic_DNA"/>
</dbReference>
<evidence type="ECO:0000256" key="1">
    <source>
        <dbReference type="SAM" id="Phobius"/>
    </source>
</evidence>
<evidence type="ECO:0008006" key="3">
    <source>
        <dbReference type="Google" id="ProtNLM"/>
    </source>
</evidence>
<feature type="transmembrane region" description="Helical" evidence="1">
    <location>
        <begin position="91"/>
        <end position="114"/>
    </location>
</feature>
<feature type="transmembrane region" description="Helical" evidence="1">
    <location>
        <begin position="12"/>
        <end position="31"/>
    </location>
</feature>
<protein>
    <recommendedName>
        <fullName evidence="3">ABC transporter permease</fullName>
    </recommendedName>
</protein>
<proteinExistence type="predicted"/>
<keyword evidence="1" id="KW-0472">Membrane</keyword>
<organism evidence="2">
    <name type="scientific">Nakamurella sp. A5-74</name>
    <dbReference type="NCBI Taxonomy" id="3158264"/>
    <lineage>
        <taxon>Bacteria</taxon>
        <taxon>Bacillati</taxon>
        <taxon>Actinomycetota</taxon>
        <taxon>Actinomycetes</taxon>
        <taxon>Nakamurellales</taxon>
        <taxon>Nakamurellaceae</taxon>
        <taxon>Nakamurella</taxon>
    </lineage>
</organism>
<sequence length="409" mass="42976">MTRSMRFAFRTLVGPWLLFPALAFGIAVSLLRSSPWLGEGFWTVEWFGLSMFYLLPFVMGAAAVDAARANRAGVGHLQRTAGRGSRILPRIAAWSALPVAGVHGGTMIVGLVVGHVTAPSAGWSSVVLAIVIQLAGLLWAAGVGCFLGTVAPPAPAAVAAIVIGFVGVQFIGEAAGRGSFHLLSFGASSVSRIGWVLNPAYASTQLGVFIGVGAVLVLGPAVLRGSWAVRRLAVGIITVLALLALPLLGPGQRLLADPRPPTDCSGGKPVLCIYPENARQAPGMPEIINRLMVLAQQRGYGAIVPERIEAQSRTYTTPPRRGVLPLDIFDTSITGGRYTVEYLVQTLFVPVGCAALRGDVGPPDSYGEQLDQLSATWLAFWYGQAPPLSPADAAALTDRFARCDFSLPA</sequence>
<name>A0AAU8DJS6_9ACTN</name>
<accession>A0AAU8DJS6</accession>